<dbReference type="Proteomes" id="UP001497680">
    <property type="component" value="Unassembled WGS sequence"/>
</dbReference>
<evidence type="ECO:0000313" key="1">
    <source>
        <dbReference type="EMBL" id="KAI6093070.1"/>
    </source>
</evidence>
<gene>
    <name evidence="1" type="ORF">F4821DRAFT_74612</name>
</gene>
<evidence type="ECO:0000313" key="2">
    <source>
        <dbReference type="Proteomes" id="UP001497680"/>
    </source>
</evidence>
<reference evidence="1 2" key="1">
    <citation type="journal article" date="2022" name="New Phytol.">
        <title>Ecological generalism drives hyperdiversity of secondary metabolite gene clusters in xylarialean endophytes.</title>
        <authorList>
            <person name="Franco M.E.E."/>
            <person name="Wisecaver J.H."/>
            <person name="Arnold A.E."/>
            <person name="Ju Y.M."/>
            <person name="Slot J.C."/>
            <person name="Ahrendt S."/>
            <person name="Moore L.P."/>
            <person name="Eastman K.E."/>
            <person name="Scott K."/>
            <person name="Konkel Z."/>
            <person name="Mondo S.J."/>
            <person name="Kuo A."/>
            <person name="Hayes R.D."/>
            <person name="Haridas S."/>
            <person name="Andreopoulos B."/>
            <person name="Riley R."/>
            <person name="LaButti K."/>
            <person name="Pangilinan J."/>
            <person name="Lipzen A."/>
            <person name="Amirebrahimi M."/>
            <person name="Yan J."/>
            <person name="Adam C."/>
            <person name="Keymanesh K."/>
            <person name="Ng V."/>
            <person name="Louie K."/>
            <person name="Northen T."/>
            <person name="Drula E."/>
            <person name="Henrissat B."/>
            <person name="Hsieh H.M."/>
            <person name="Youens-Clark K."/>
            <person name="Lutzoni F."/>
            <person name="Miadlikowska J."/>
            <person name="Eastwood D.C."/>
            <person name="Hamelin R.C."/>
            <person name="Grigoriev I.V."/>
            <person name="U'Ren J.M."/>
        </authorList>
    </citation>
    <scope>NUCLEOTIDE SEQUENCE [LARGE SCALE GENOMIC DNA]</scope>
    <source>
        <strain evidence="1 2">ER1909</strain>
    </source>
</reference>
<protein>
    <submittedName>
        <fullName evidence="1">Nucleotidyltransferase</fullName>
    </submittedName>
</protein>
<keyword evidence="2" id="KW-1185">Reference proteome</keyword>
<name>A0ACC0DLI5_9PEZI</name>
<dbReference type="EMBL" id="MU394281">
    <property type="protein sequence ID" value="KAI6093070.1"/>
    <property type="molecule type" value="Genomic_DNA"/>
</dbReference>
<comment type="caution">
    <text evidence="1">The sequence shown here is derived from an EMBL/GenBank/DDBJ whole genome shotgun (WGS) entry which is preliminary data.</text>
</comment>
<proteinExistence type="predicted"/>
<accession>A0ACC0DLI5</accession>
<sequence>MTRDRIIVTMPLEFPTIYLLPTHIEPEKLPELESQIPTLTYDINEASIVLGKISNRERARFELRRRNLLTEDLEITPTSLPSQEFQTNDSSPPPKRRKLSGSTSPTTTRRARSASISSGDSSSESILGSHAITDGKGQASSRIADDDKSIVRVVKLTWLVDCLARGSILPIDNYLIYRGRRTQQVVKPLLKPNDILQRAQQEGDNAKPKSANGFSQAYTSASQHTRTSSQAKRPALVQESTSEHELSLHMPPVPDYLHTSYSCERPTPVKPPNDPFIQELKKVRTLRTLEGDEIGIRAYSTSIAALAAYPYTISQPAEVLRLPGCNEKIAALYRQWEANGFLEEVENAKKDPKMPTLQLFYDIWGVAATTAREFYKRGWRDLDDVVEHGWDDLSRVQQIGVKYYDELQEKIPRREVEEIASIILAHANRIRKGFQMVITGGYRRGKSESGDVDVILSHPDSAATLSFITDIVNSLEKDKFITHTLIMSTKNSERGQTPVSWKGQIRNAGGGFDTLDKALVVWQNPQWDEAVSSKNPNPHRRVDVIISPWRTAGCAVIGWTGGTTFERDLRRYVKKRMQLKFDSSGIRDRVKGDWVDLESDANGQAPDMLTAEKRVFERLGLEWRPPEERCTG</sequence>
<organism evidence="1 2">
    <name type="scientific">Hypoxylon rubiginosum</name>
    <dbReference type="NCBI Taxonomy" id="110542"/>
    <lineage>
        <taxon>Eukaryota</taxon>
        <taxon>Fungi</taxon>
        <taxon>Dikarya</taxon>
        <taxon>Ascomycota</taxon>
        <taxon>Pezizomycotina</taxon>
        <taxon>Sordariomycetes</taxon>
        <taxon>Xylariomycetidae</taxon>
        <taxon>Xylariales</taxon>
        <taxon>Hypoxylaceae</taxon>
        <taxon>Hypoxylon</taxon>
    </lineage>
</organism>